<dbReference type="GO" id="GO:0005975">
    <property type="term" value="P:carbohydrate metabolic process"/>
    <property type="evidence" value="ECO:0007669"/>
    <property type="project" value="InterPro"/>
</dbReference>
<comment type="subcellular location">
    <subcellularLocation>
        <location evidence="1">Secreted</location>
    </subcellularLocation>
</comment>
<dbReference type="InterPro" id="IPR011330">
    <property type="entry name" value="Glyco_hydro/deAcase_b/a-brl"/>
</dbReference>
<evidence type="ECO:0000256" key="2">
    <source>
        <dbReference type="ARBA" id="ARBA00022729"/>
    </source>
</evidence>
<feature type="domain" description="NodB homology" evidence="3">
    <location>
        <begin position="71"/>
        <end position="269"/>
    </location>
</feature>
<dbReference type="PANTHER" id="PTHR34216:SF3">
    <property type="entry name" value="POLY-BETA-1,6-N-ACETYL-D-GLUCOSAMINE N-DEACETYLASE"/>
    <property type="match status" value="1"/>
</dbReference>
<dbReference type="EMBL" id="SNZB01000001">
    <property type="protein sequence ID" value="TDR23624.1"/>
    <property type="molecule type" value="Genomic_DNA"/>
</dbReference>
<proteinExistence type="predicted"/>
<evidence type="ECO:0000259" key="3">
    <source>
        <dbReference type="PROSITE" id="PS51677"/>
    </source>
</evidence>
<gene>
    <name evidence="4" type="ORF">C8D91_0488</name>
</gene>
<dbReference type="InterPro" id="IPR002509">
    <property type="entry name" value="NODB_dom"/>
</dbReference>
<dbReference type="PROSITE" id="PS51677">
    <property type="entry name" value="NODB"/>
    <property type="match status" value="1"/>
</dbReference>
<dbReference type="GO" id="GO:0016810">
    <property type="term" value="F:hydrolase activity, acting on carbon-nitrogen (but not peptide) bonds"/>
    <property type="evidence" value="ECO:0007669"/>
    <property type="project" value="InterPro"/>
</dbReference>
<protein>
    <submittedName>
        <fullName evidence="4">Polysaccharide deacetylase</fullName>
    </submittedName>
</protein>
<keyword evidence="2" id="KW-0732">Signal</keyword>
<name>A0A4R6XZ63_9GAMM</name>
<comment type="caution">
    <text evidence="4">The sequence shown here is derived from an EMBL/GenBank/DDBJ whole genome shotgun (WGS) entry which is preliminary data.</text>
</comment>
<dbReference type="CDD" id="cd10918">
    <property type="entry name" value="CE4_NodB_like_5s_6s"/>
    <property type="match status" value="1"/>
</dbReference>
<evidence type="ECO:0000256" key="1">
    <source>
        <dbReference type="ARBA" id="ARBA00004613"/>
    </source>
</evidence>
<accession>A0A4R6XZ63</accession>
<reference evidence="4 5" key="1">
    <citation type="submission" date="2019-03" db="EMBL/GenBank/DDBJ databases">
        <title>Genomic Encyclopedia of Type Strains, Phase IV (KMG-IV): sequencing the most valuable type-strain genomes for metagenomic binning, comparative biology and taxonomic classification.</title>
        <authorList>
            <person name="Goeker M."/>
        </authorList>
    </citation>
    <scope>NUCLEOTIDE SEQUENCE [LARGE SCALE GENOMIC DNA]</scope>
    <source>
        <strain evidence="4 5">DSM 25488</strain>
    </source>
</reference>
<dbReference type="InterPro" id="IPR051398">
    <property type="entry name" value="Polysacch_Deacetylase"/>
</dbReference>
<sequence>MTQVPILTYHANNINGMAYQNNDHVALQEDLQLIHDLGFRIISLDELMQWKAGNMSDSEFEKTVVLTCDDGTWFDYHDVDHPTYGKQISFFNILKNHQQQTHTPVHMSNFVIVSPAARVILDEKCLVGRGWWTDDWWLAAQKSGLMAIENHSWDHNHGVLDNKNADDDSFKAIDNQADCDRQLKQSQEFLSRFFAGQHPVKYFAYPYGNFSDFLRYEYLPTQGTQLGLVAAFTTEPKHVTSKSHLWAMPRYVCNNDWNNTEQLKNLLLA</sequence>
<dbReference type="OrthoDB" id="5801420at2"/>
<dbReference type="PANTHER" id="PTHR34216">
    <property type="match status" value="1"/>
</dbReference>
<keyword evidence="5" id="KW-1185">Reference proteome</keyword>
<organism evidence="4 5">
    <name type="scientific">Marinicella litoralis</name>
    <dbReference type="NCBI Taxonomy" id="644220"/>
    <lineage>
        <taxon>Bacteria</taxon>
        <taxon>Pseudomonadati</taxon>
        <taxon>Pseudomonadota</taxon>
        <taxon>Gammaproteobacteria</taxon>
        <taxon>Lysobacterales</taxon>
        <taxon>Marinicellaceae</taxon>
        <taxon>Marinicella</taxon>
    </lineage>
</organism>
<dbReference type="Gene3D" id="3.20.20.370">
    <property type="entry name" value="Glycoside hydrolase/deacetylase"/>
    <property type="match status" value="1"/>
</dbReference>
<dbReference type="GO" id="GO:0005576">
    <property type="term" value="C:extracellular region"/>
    <property type="evidence" value="ECO:0007669"/>
    <property type="project" value="UniProtKB-SubCell"/>
</dbReference>
<dbReference type="Proteomes" id="UP000295724">
    <property type="component" value="Unassembled WGS sequence"/>
</dbReference>
<dbReference type="Pfam" id="PF01522">
    <property type="entry name" value="Polysacc_deac_1"/>
    <property type="match status" value="1"/>
</dbReference>
<evidence type="ECO:0000313" key="4">
    <source>
        <dbReference type="EMBL" id="TDR23624.1"/>
    </source>
</evidence>
<evidence type="ECO:0000313" key="5">
    <source>
        <dbReference type="Proteomes" id="UP000295724"/>
    </source>
</evidence>
<dbReference type="SUPFAM" id="SSF88713">
    <property type="entry name" value="Glycoside hydrolase/deacetylase"/>
    <property type="match status" value="1"/>
</dbReference>
<dbReference type="RefSeq" id="WP_099017750.1">
    <property type="nucleotide sequence ID" value="NZ_NIHB01000001.1"/>
</dbReference>
<dbReference type="AlphaFoldDB" id="A0A4R6XZ63"/>